<proteinExistence type="predicted"/>
<keyword evidence="3" id="KW-1185">Reference proteome</keyword>
<dbReference type="OrthoDB" id="273181at2759"/>
<protein>
    <recommendedName>
        <fullName evidence="4">PDZ domain-containing protein</fullName>
    </recommendedName>
</protein>
<accession>A0A8J6C7V0</accession>
<evidence type="ECO:0000256" key="1">
    <source>
        <dbReference type="SAM" id="SignalP"/>
    </source>
</evidence>
<evidence type="ECO:0000313" key="3">
    <source>
        <dbReference type="Proteomes" id="UP000751190"/>
    </source>
</evidence>
<dbReference type="Gene3D" id="2.30.42.10">
    <property type="match status" value="1"/>
</dbReference>
<dbReference type="InterPro" id="IPR036034">
    <property type="entry name" value="PDZ_sf"/>
</dbReference>
<feature type="signal peptide" evidence="1">
    <location>
        <begin position="1"/>
        <end position="18"/>
    </location>
</feature>
<evidence type="ECO:0008006" key="4">
    <source>
        <dbReference type="Google" id="ProtNLM"/>
    </source>
</evidence>
<name>A0A8J6C7V0_DIALT</name>
<organism evidence="2 3">
    <name type="scientific">Diacronema lutheri</name>
    <name type="common">Unicellular marine alga</name>
    <name type="synonym">Monochrysis lutheri</name>
    <dbReference type="NCBI Taxonomy" id="2081491"/>
    <lineage>
        <taxon>Eukaryota</taxon>
        <taxon>Haptista</taxon>
        <taxon>Haptophyta</taxon>
        <taxon>Pavlovophyceae</taxon>
        <taxon>Pavlovales</taxon>
        <taxon>Pavlovaceae</taxon>
        <taxon>Diacronema</taxon>
    </lineage>
</organism>
<dbReference type="EMBL" id="JAGTXO010000017">
    <property type="protein sequence ID" value="KAG8463104.1"/>
    <property type="molecule type" value="Genomic_DNA"/>
</dbReference>
<keyword evidence="1" id="KW-0732">Signal</keyword>
<dbReference type="Proteomes" id="UP000751190">
    <property type="component" value="Unassembled WGS sequence"/>
</dbReference>
<sequence>MAAVLLVAALAFSGGSFRVRVVAPRSGMVRMDFGDRFYVSHDAPSPWGPTDGPEALPDGVYEVALPKPLGIEFEELDARGLKVIGVVAGGNAAKSGTIRVDDELVGVTAIRMVGAKFERQMFACAKWDFDTVVDAIGSNSEKFGCEDVVLQFRRAATATA</sequence>
<evidence type="ECO:0000313" key="2">
    <source>
        <dbReference type="EMBL" id="KAG8463104.1"/>
    </source>
</evidence>
<comment type="caution">
    <text evidence="2">The sequence shown here is derived from an EMBL/GenBank/DDBJ whole genome shotgun (WGS) entry which is preliminary data.</text>
</comment>
<reference evidence="2" key="1">
    <citation type="submission" date="2021-05" db="EMBL/GenBank/DDBJ databases">
        <title>The genome of the haptophyte Pavlova lutheri (Diacronema luteri, Pavlovales) - a model for lipid biosynthesis in eukaryotic algae.</title>
        <authorList>
            <person name="Hulatt C.J."/>
            <person name="Posewitz M.C."/>
        </authorList>
    </citation>
    <scope>NUCLEOTIDE SEQUENCE</scope>
    <source>
        <strain evidence="2">NIVA-4/92</strain>
    </source>
</reference>
<dbReference type="AlphaFoldDB" id="A0A8J6C7V0"/>
<gene>
    <name evidence="2" type="ORF">KFE25_011101</name>
</gene>
<dbReference type="SUPFAM" id="SSF50156">
    <property type="entry name" value="PDZ domain-like"/>
    <property type="match status" value="1"/>
</dbReference>
<feature type="chain" id="PRO_5035209390" description="PDZ domain-containing protein" evidence="1">
    <location>
        <begin position="19"/>
        <end position="160"/>
    </location>
</feature>